<dbReference type="PANTHER" id="PTHR12169">
    <property type="entry name" value="ATPASE N2B"/>
    <property type="match status" value="1"/>
</dbReference>
<comment type="caution">
    <text evidence="4">The sequence shown here is derived from an EMBL/GenBank/DDBJ whole genome shotgun (WGS) entry which is preliminary data.</text>
</comment>
<keyword evidence="5" id="KW-1185">Reference proteome</keyword>
<dbReference type="SUPFAM" id="SSF52540">
    <property type="entry name" value="P-loop containing nucleoside triphosphate hydrolases"/>
    <property type="match status" value="1"/>
</dbReference>
<name>A0ABR3GR77_9PEZI</name>
<dbReference type="InterPro" id="IPR005654">
    <property type="entry name" value="ATPase_AFG1-like"/>
</dbReference>
<dbReference type="InterPro" id="IPR027417">
    <property type="entry name" value="P-loop_NTPase"/>
</dbReference>
<evidence type="ECO:0000313" key="4">
    <source>
        <dbReference type="EMBL" id="KAL0638400.1"/>
    </source>
</evidence>
<dbReference type="NCBIfam" id="NF040713">
    <property type="entry name" value="ZapE"/>
    <property type="match status" value="1"/>
</dbReference>
<dbReference type="Gene3D" id="3.40.50.300">
    <property type="entry name" value="P-loop containing nucleotide triphosphate hydrolases"/>
    <property type="match status" value="1"/>
</dbReference>
<dbReference type="GO" id="GO:0016787">
    <property type="term" value="F:hydrolase activity"/>
    <property type="evidence" value="ECO:0007669"/>
    <property type="project" value="UniProtKB-KW"/>
</dbReference>
<gene>
    <name evidence="4" type="primary">AFG1</name>
    <name evidence="4" type="ORF">Q9L58_002543</name>
</gene>
<keyword evidence="3" id="KW-0067">ATP-binding</keyword>
<dbReference type="EC" id="3.6.4.7" evidence="4"/>
<evidence type="ECO:0000256" key="3">
    <source>
        <dbReference type="ARBA" id="ARBA00022840"/>
    </source>
</evidence>
<keyword evidence="2" id="KW-0547">Nucleotide-binding</keyword>
<dbReference type="Pfam" id="PF03969">
    <property type="entry name" value="AFG1_ATPase"/>
    <property type="match status" value="1"/>
</dbReference>
<reference evidence="4 5" key="1">
    <citation type="submission" date="2024-02" db="EMBL/GenBank/DDBJ databases">
        <title>Discinaceae phylogenomics.</title>
        <authorList>
            <person name="Dirks A.C."/>
            <person name="James T.Y."/>
        </authorList>
    </citation>
    <scope>NUCLEOTIDE SEQUENCE [LARGE SCALE GENOMIC DNA]</scope>
    <source>
        <strain evidence="4 5">ACD0624</strain>
    </source>
</reference>
<evidence type="ECO:0000313" key="5">
    <source>
        <dbReference type="Proteomes" id="UP001447188"/>
    </source>
</evidence>
<evidence type="ECO:0000256" key="2">
    <source>
        <dbReference type="ARBA" id="ARBA00022741"/>
    </source>
</evidence>
<protein>
    <submittedName>
        <fullName evidence="4">ATPase</fullName>
        <ecNumber evidence="4">3.6.4.7</ecNumber>
    </submittedName>
</protein>
<evidence type="ECO:0000256" key="1">
    <source>
        <dbReference type="ARBA" id="ARBA00010322"/>
    </source>
</evidence>
<dbReference type="Proteomes" id="UP001447188">
    <property type="component" value="Unassembled WGS sequence"/>
</dbReference>
<proteinExistence type="inferred from homology"/>
<keyword evidence="4" id="KW-0378">Hydrolase</keyword>
<sequence>MLATRRLITRAAPSRSLGRRGALSNRSLHAVARPPAYFQCARTRSGVMSNVKFAAPVSRAVVWGSYEQRRGMMSVMLAEEEEVDVETHEGHNIGPLDQYQQWVSEGKLRDDEYQRGIVMNLQKLHEDLQTFVSPTIVHPSITALTTPPRTSLMGALFRRRALAPRSTKIPTNLPKGMYLFGEVGSGKTMLMDMFYNTLPPHITSKTRIHFHHFMQDVHRRLHRLKLAHGPNFDAIPFVGADIASAASVLCFDEFQCTDVADAMILRRLLECLVSHGVIMVATSNRHPDDLYKNGIQRQSFLPCIALLNKSLTVINLNSPTDYRKIPRPASGVYHHPLGSDALAHANKWFTYLSDPEDAPRPRSHTIWGRQVRVPMASGKAARFRFDELCGSATSAADYLELCRHYKSFVVTDVPPMDHRSRDLARRFITFVDAVYESKAKLVLTTTTPLNQLFVSADEMRSAISEGEDGEGLDASMRNLMDDLGMNMKMLKDSSIFSGDEERFAFARALSRLSEMGSLQWVERE</sequence>
<dbReference type="EMBL" id="JBBBZM010000022">
    <property type="protein sequence ID" value="KAL0638400.1"/>
    <property type="molecule type" value="Genomic_DNA"/>
</dbReference>
<comment type="similarity">
    <text evidence="1">Belongs to the AFG1 ATPase family.</text>
</comment>
<accession>A0ABR3GR77</accession>
<dbReference type="PANTHER" id="PTHR12169:SF6">
    <property type="entry name" value="AFG1-LIKE ATPASE"/>
    <property type="match status" value="1"/>
</dbReference>
<organism evidence="4 5">
    <name type="scientific">Discina gigas</name>
    <dbReference type="NCBI Taxonomy" id="1032678"/>
    <lineage>
        <taxon>Eukaryota</taxon>
        <taxon>Fungi</taxon>
        <taxon>Dikarya</taxon>
        <taxon>Ascomycota</taxon>
        <taxon>Pezizomycotina</taxon>
        <taxon>Pezizomycetes</taxon>
        <taxon>Pezizales</taxon>
        <taxon>Discinaceae</taxon>
        <taxon>Discina</taxon>
    </lineage>
</organism>